<dbReference type="AlphaFoldDB" id="A0A2H6NIQ6"/>
<accession>A0A2H6NIQ6</accession>
<reference evidence="1" key="2">
    <citation type="submission" date="2017-12" db="EMBL/GenBank/DDBJ databases">
        <title>Coralsnake Venomics: Analyses of Venom Gland Transcriptomes and Proteomes of Six Brazilian Taxa.</title>
        <authorList>
            <person name="Aird S.D."/>
            <person name="Jorge da Silva N."/>
            <person name="Qiu L."/>
            <person name="Villar-Briones A."/>
            <person name="Aparecida-Saddi V."/>
            <person name="Campos-Telles M.P."/>
            <person name="Grau M."/>
            <person name="Mikheyev A.S."/>
        </authorList>
    </citation>
    <scope>NUCLEOTIDE SEQUENCE</scope>
    <source>
        <tissue evidence="1">Venom_gland</tissue>
    </source>
</reference>
<sequence>MPRPPRPGGCGSWMQCKHACLEPFWKEIRDVKSSRAGKRDLTGSSWEWITGVRPVLARSCWWRLLVLPCQRLAGLVSRVDTWPTLLSETQPVVALEAGDGQRMVRQGSRKG</sequence>
<organism evidence="1">
    <name type="scientific">Micrurus carvalhoi</name>
    <dbReference type="NCBI Taxonomy" id="3147026"/>
    <lineage>
        <taxon>Eukaryota</taxon>
        <taxon>Metazoa</taxon>
        <taxon>Chordata</taxon>
        <taxon>Craniata</taxon>
        <taxon>Vertebrata</taxon>
        <taxon>Euteleostomi</taxon>
        <taxon>Lepidosauria</taxon>
        <taxon>Squamata</taxon>
        <taxon>Bifurcata</taxon>
        <taxon>Unidentata</taxon>
        <taxon>Episquamata</taxon>
        <taxon>Toxicofera</taxon>
        <taxon>Serpentes</taxon>
        <taxon>Colubroidea</taxon>
        <taxon>Elapidae</taxon>
        <taxon>Elapinae</taxon>
        <taxon>Micrurus</taxon>
    </lineage>
</organism>
<proteinExistence type="predicted"/>
<dbReference type="EMBL" id="IACI01104789">
    <property type="protein sequence ID" value="LAA33386.1"/>
    <property type="molecule type" value="Transcribed_RNA"/>
</dbReference>
<name>A0A2H6NIQ6_9SAUR</name>
<evidence type="ECO:0000313" key="1">
    <source>
        <dbReference type="EMBL" id="LAA33386.1"/>
    </source>
</evidence>
<reference evidence="1" key="1">
    <citation type="submission" date="2017-07" db="EMBL/GenBank/DDBJ databases">
        <authorList>
            <person name="Mikheyev A."/>
            <person name="Grau M."/>
        </authorList>
    </citation>
    <scope>NUCLEOTIDE SEQUENCE</scope>
    <source>
        <tissue evidence="1">Venom_gland</tissue>
    </source>
</reference>
<protein>
    <submittedName>
        <fullName evidence="1">Uncharacterized protein</fullName>
    </submittedName>
</protein>